<dbReference type="GO" id="GO:0015031">
    <property type="term" value="P:protein transport"/>
    <property type="evidence" value="ECO:0007669"/>
    <property type="project" value="UniProtKB-KW"/>
</dbReference>
<evidence type="ECO:0000256" key="7">
    <source>
        <dbReference type="ARBA" id="ARBA00023132"/>
    </source>
</evidence>
<dbReference type="PANTHER" id="PTHR12960">
    <property type="entry name" value="GLE-1-RELATED"/>
    <property type="match status" value="1"/>
</dbReference>
<keyword evidence="3" id="KW-0813">Transport</keyword>
<name>M2XM13_GALSU</name>
<evidence type="ECO:0000256" key="9">
    <source>
        <dbReference type="ARBA" id="ARBA00026227"/>
    </source>
</evidence>
<keyword evidence="5" id="KW-0653">Protein transport</keyword>
<comment type="subcellular location">
    <subcellularLocation>
        <location evidence="1">Nucleus</location>
        <location evidence="1">Nuclear pore complex</location>
    </subcellularLocation>
</comment>
<evidence type="ECO:0000313" key="13">
    <source>
        <dbReference type="Proteomes" id="UP000030680"/>
    </source>
</evidence>
<keyword evidence="7" id="KW-0906">Nuclear pore complex</keyword>
<dbReference type="AlphaFoldDB" id="M2XM13"/>
<dbReference type="InterPro" id="IPR038506">
    <property type="entry name" value="GLE1-like_sf"/>
</dbReference>
<feature type="region of interest" description="Disordered" evidence="11">
    <location>
        <begin position="69"/>
        <end position="92"/>
    </location>
</feature>
<evidence type="ECO:0000256" key="8">
    <source>
        <dbReference type="ARBA" id="ARBA00023242"/>
    </source>
</evidence>
<dbReference type="GO" id="GO:0044614">
    <property type="term" value="C:nuclear pore cytoplasmic filaments"/>
    <property type="evidence" value="ECO:0007669"/>
    <property type="project" value="TreeGrafter"/>
</dbReference>
<dbReference type="eggNOG" id="KOG2412">
    <property type="taxonomic scope" value="Eukaryota"/>
</dbReference>
<dbReference type="RefSeq" id="XP_005707757.1">
    <property type="nucleotide sequence ID" value="XM_005707700.1"/>
</dbReference>
<keyword evidence="13" id="KW-1185">Reference proteome</keyword>
<keyword evidence="8" id="KW-0539">Nucleus</keyword>
<dbReference type="STRING" id="130081.M2XM13"/>
<feature type="compositionally biased region" description="Acidic residues" evidence="11">
    <location>
        <begin position="612"/>
        <end position="621"/>
    </location>
</feature>
<dbReference type="OrthoDB" id="420884at2759"/>
<evidence type="ECO:0000256" key="3">
    <source>
        <dbReference type="ARBA" id="ARBA00022448"/>
    </source>
</evidence>
<sequence length="621" mass="69657">MYDHPTSVVDQIVERLKTPVAGRTETLEVLTFKSPLTVSHSETPPRVLYRKTTSFPVVSKSSLSKPGKLLSRKLKLSPPSDDSDSETESDTTALPRRKLCVNLCDSFGISSENGNEEVTFEEEGDKNIWQSSPVLSKLEQQLKLNRMQIQEEFATVLNQTLKSSELEEEKLPGGWKRLVDAIEERNRLQAAEERRQWGNIEKQIFNWKAEQQKRDEERVNTKVEPRNNSSQSSQPVQISSLSLHTGDTKDSALKKNTEHSSVETNVQLSASKESVVSNAESIRKLSDSHNGKSNSVVLANVAQSSPYKEQVGIVGGRNIITSSSALLEASTCYQSLEDLRQTASSFLKDASTASYRLHLKKRINLAANQIAASQKQILNKAYDIVDTLRKAGQSSKESQAYCFLCVIERLVEEGEKQVALHGDSAFAIAAVIIAVTAEFSELKQLFLAQFHNVCIFTIPAYAMRSKHDSVEKYWQSMGWKDGETLERFYERMSGYLALHAAVIQTEIPSLANNLFGIDSGWTWLARVVNMKPRRFTAFVLISFLEIAGYALNKHYGRQFEKLLRLIQGHILPNLPSNAPPGPTARLQSFIEDFYNNKTIKEPQGRQLPTTDAENEDYSNGF</sequence>
<dbReference type="Proteomes" id="UP000030680">
    <property type="component" value="Unassembled WGS sequence"/>
</dbReference>
<dbReference type="Gramene" id="EME31237">
    <property type="protein sequence ID" value="EME31237"/>
    <property type="gene ID" value="Gasu_14790"/>
</dbReference>
<dbReference type="GeneID" id="17089899"/>
<protein>
    <recommendedName>
        <fullName evidence="9">mRNA export factor GLE1</fullName>
    </recommendedName>
    <alternativeName>
        <fullName evidence="10">Nucleoporin GLE1</fullName>
    </alternativeName>
</protein>
<feature type="region of interest" description="Disordered" evidence="11">
    <location>
        <begin position="210"/>
        <end position="270"/>
    </location>
</feature>
<keyword evidence="4" id="KW-0509">mRNA transport</keyword>
<dbReference type="PANTHER" id="PTHR12960:SF0">
    <property type="entry name" value="MRNA EXPORT FACTOR GLE1"/>
    <property type="match status" value="1"/>
</dbReference>
<gene>
    <name evidence="12" type="ORF">Gasu_14790</name>
</gene>
<dbReference type="GO" id="GO:0016973">
    <property type="term" value="P:poly(A)+ mRNA export from nucleus"/>
    <property type="evidence" value="ECO:0007669"/>
    <property type="project" value="InterPro"/>
</dbReference>
<evidence type="ECO:0000256" key="4">
    <source>
        <dbReference type="ARBA" id="ARBA00022816"/>
    </source>
</evidence>
<reference evidence="13" key="1">
    <citation type="journal article" date="2013" name="Science">
        <title>Gene transfer from bacteria and archaea facilitated evolution of an extremophilic eukaryote.</title>
        <authorList>
            <person name="Schonknecht G."/>
            <person name="Chen W.H."/>
            <person name="Ternes C.M."/>
            <person name="Barbier G.G."/>
            <person name="Shrestha R.P."/>
            <person name="Stanke M."/>
            <person name="Brautigam A."/>
            <person name="Baker B.J."/>
            <person name="Banfield J.F."/>
            <person name="Garavito R.M."/>
            <person name="Carr K."/>
            <person name="Wilkerson C."/>
            <person name="Rensing S.A."/>
            <person name="Gagneul D."/>
            <person name="Dickenson N.E."/>
            <person name="Oesterhelt C."/>
            <person name="Lercher M.J."/>
            <person name="Weber A.P."/>
        </authorList>
    </citation>
    <scope>NUCLEOTIDE SEQUENCE [LARGE SCALE GENOMIC DNA]</scope>
    <source>
        <strain evidence="13">074W</strain>
    </source>
</reference>
<feature type="region of interest" description="Disordered" evidence="11">
    <location>
        <begin position="600"/>
        <end position="621"/>
    </location>
</feature>
<evidence type="ECO:0000313" key="12">
    <source>
        <dbReference type="EMBL" id="EME31237.1"/>
    </source>
</evidence>
<dbReference type="GO" id="GO:0000822">
    <property type="term" value="F:inositol hexakisphosphate binding"/>
    <property type="evidence" value="ECO:0007669"/>
    <property type="project" value="TreeGrafter"/>
</dbReference>
<dbReference type="Pfam" id="PF07817">
    <property type="entry name" value="GLE1"/>
    <property type="match status" value="1"/>
</dbReference>
<dbReference type="KEGG" id="gsl:Gasu_14790"/>
<organism evidence="12 13">
    <name type="scientific">Galdieria sulphuraria</name>
    <name type="common">Red alga</name>
    <dbReference type="NCBI Taxonomy" id="130081"/>
    <lineage>
        <taxon>Eukaryota</taxon>
        <taxon>Rhodophyta</taxon>
        <taxon>Bangiophyceae</taxon>
        <taxon>Galdieriales</taxon>
        <taxon>Galdieriaceae</taxon>
        <taxon>Galdieria</taxon>
    </lineage>
</organism>
<dbReference type="GO" id="GO:0005543">
    <property type="term" value="F:phospholipid binding"/>
    <property type="evidence" value="ECO:0007669"/>
    <property type="project" value="TreeGrafter"/>
</dbReference>
<evidence type="ECO:0000256" key="11">
    <source>
        <dbReference type="SAM" id="MobiDB-lite"/>
    </source>
</evidence>
<feature type="compositionally biased region" description="Basic and acidic residues" evidence="11">
    <location>
        <begin position="210"/>
        <end position="225"/>
    </location>
</feature>
<dbReference type="GO" id="GO:0031369">
    <property type="term" value="F:translation initiation factor binding"/>
    <property type="evidence" value="ECO:0007669"/>
    <property type="project" value="TreeGrafter"/>
</dbReference>
<dbReference type="InterPro" id="IPR012476">
    <property type="entry name" value="GLE1"/>
</dbReference>
<dbReference type="Gene3D" id="1.25.40.510">
    <property type="entry name" value="GLE1-like"/>
    <property type="match status" value="1"/>
</dbReference>
<evidence type="ECO:0000256" key="6">
    <source>
        <dbReference type="ARBA" id="ARBA00023010"/>
    </source>
</evidence>
<feature type="compositionally biased region" description="Basic and acidic residues" evidence="11">
    <location>
        <begin position="246"/>
        <end position="261"/>
    </location>
</feature>
<comment type="similarity">
    <text evidence="2">Belongs to the GLE1 family.</text>
</comment>
<dbReference type="GO" id="GO:0005737">
    <property type="term" value="C:cytoplasm"/>
    <property type="evidence" value="ECO:0007669"/>
    <property type="project" value="TreeGrafter"/>
</dbReference>
<evidence type="ECO:0000256" key="1">
    <source>
        <dbReference type="ARBA" id="ARBA00004567"/>
    </source>
</evidence>
<evidence type="ECO:0000256" key="5">
    <source>
        <dbReference type="ARBA" id="ARBA00022927"/>
    </source>
</evidence>
<feature type="compositionally biased region" description="Low complexity" evidence="11">
    <location>
        <begin position="229"/>
        <end position="242"/>
    </location>
</feature>
<dbReference type="EMBL" id="KB454493">
    <property type="protein sequence ID" value="EME31237.1"/>
    <property type="molecule type" value="Genomic_DNA"/>
</dbReference>
<evidence type="ECO:0000256" key="10">
    <source>
        <dbReference type="ARBA" id="ARBA00029983"/>
    </source>
</evidence>
<keyword evidence="6" id="KW-0811">Translocation</keyword>
<evidence type="ECO:0000256" key="2">
    <source>
        <dbReference type="ARBA" id="ARBA00011056"/>
    </source>
</evidence>
<proteinExistence type="inferred from homology"/>
<accession>M2XM13</accession>